<gene>
    <name evidence="1" type="ORF">Osc7112_1995</name>
</gene>
<dbReference type="AlphaFoldDB" id="K9VG24"/>
<dbReference type="STRING" id="179408.Osc7112_1995"/>
<sequence length="55" mass="6243">MNRNSNSFWRICRIGFGEEWLGKGSDSMIQARVNIKLEQIRPSDDVAPGYVGLTE</sequence>
<keyword evidence="2" id="KW-1185">Reference proteome</keyword>
<evidence type="ECO:0000313" key="1">
    <source>
        <dbReference type="EMBL" id="AFZ06469.1"/>
    </source>
</evidence>
<evidence type="ECO:0000313" key="2">
    <source>
        <dbReference type="Proteomes" id="UP000010478"/>
    </source>
</evidence>
<organism evidence="1 2">
    <name type="scientific">Phormidium nigroviride PCC 7112</name>
    <dbReference type="NCBI Taxonomy" id="179408"/>
    <lineage>
        <taxon>Bacteria</taxon>
        <taxon>Bacillati</taxon>
        <taxon>Cyanobacteriota</taxon>
        <taxon>Cyanophyceae</taxon>
        <taxon>Oscillatoriophycideae</taxon>
        <taxon>Oscillatoriales</taxon>
        <taxon>Oscillatoriaceae</taxon>
        <taxon>Phormidium</taxon>
    </lineage>
</organism>
<accession>K9VG24</accession>
<dbReference type="Proteomes" id="UP000010478">
    <property type="component" value="Chromosome"/>
</dbReference>
<proteinExistence type="predicted"/>
<reference evidence="1 2" key="1">
    <citation type="submission" date="2012-05" db="EMBL/GenBank/DDBJ databases">
        <title>Finished chromosome of genome of Oscillatoria sp. PCC 7112.</title>
        <authorList>
            <consortium name="US DOE Joint Genome Institute"/>
            <person name="Gugger M."/>
            <person name="Coursin T."/>
            <person name="Rippka R."/>
            <person name="Tandeau De Marsac N."/>
            <person name="Huntemann M."/>
            <person name="Wei C.-L."/>
            <person name="Han J."/>
            <person name="Detter J.C."/>
            <person name="Han C."/>
            <person name="Tapia R."/>
            <person name="Davenport K."/>
            <person name="Daligault H."/>
            <person name="Erkkila T."/>
            <person name="Gu W."/>
            <person name="Munk A.C.C."/>
            <person name="Teshima H."/>
            <person name="Xu Y."/>
            <person name="Chain P."/>
            <person name="Chen A."/>
            <person name="Krypides N."/>
            <person name="Mavromatis K."/>
            <person name="Markowitz V."/>
            <person name="Szeto E."/>
            <person name="Ivanova N."/>
            <person name="Mikhailova N."/>
            <person name="Ovchinnikova G."/>
            <person name="Pagani I."/>
            <person name="Pati A."/>
            <person name="Goodwin L."/>
            <person name="Peters L."/>
            <person name="Pitluck S."/>
            <person name="Woyke T."/>
            <person name="Kerfeld C."/>
        </authorList>
    </citation>
    <scope>NUCLEOTIDE SEQUENCE [LARGE SCALE GENOMIC DNA]</scope>
    <source>
        <strain evidence="1 2">PCC 7112</strain>
    </source>
</reference>
<dbReference type="KEGG" id="oni:Osc7112_1995"/>
<name>K9VG24_9CYAN</name>
<dbReference type="EMBL" id="CP003614">
    <property type="protein sequence ID" value="AFZ06469.1"/>
    <property type="molecule type" value="Genomic_DNA"/>
</dbReference>
<protein>
    <submittedName>
        <fullName evidence="1">Uncharacterized protein</fullName>
    </submittedName>
</protein>
<dbReference type="HOGENOM" id="CLU_3027927_0_0_3"/>